<keyword evidence="2" id="KW-1185">Reference proteome</keyword>
<protein>
    <submittedName>
        <fullName evidence="1">Uncharacterized protein</fullName>
    </submittedName>
</protein>
<reference evidence="1" key="1">
    <citation type="submission" date="2020-09" db="EMBL/GenBank/DDBJ databases">
        <authorList>
            <person name="Kikuchi T."/>
        </authorList>
    </citation>
    <scope>NUCLEOTIDE SEQUENCE</scope>
    <source>
        <strain evidence="1">SH1</strain>
    </source>
</reference>
<dbReference type="EMBL" id="CAJFCW020000005">
    <property type="protein sequence ID" value="CAG9116564.1"/>
    <property type="molecule type" value="Genomic_DNA"/>
</dbReference>
<accession>A0A811L646</accession>
<evidence type="ECO:0000313" key="1">
    <source>
        <dbReference type="EMBL" id="CAD5222600.1"/>
    </source>
</evidence>
<proteinExistence type="predicted"/>
<dbReference type="GO" id="GO:0005634">
    <property type="term" value="C:nucleus"/>
    <property type="evidence" value="ECO:0007669"/>
    <property type="project" value="InterPro"/>
</dbReference>
<dbReference type="InterPro" id="IPR012423">
    <property type="entry name" value="Eaf7/MRGBP"/>
</dbReference>
<name>A0A811L646_9BILA</name>
<comment type="caution">
    <text evidence="1">The sequence shown here is derived from an EMBL/GenBank/DDBJ whole genome shotgun (WGS) entry which is preliminary data.</text>
</comment>
<dbReference type="Proteomes" id="UP000614601">
    <property type="component" value="Unassembled WGS sequence"/>
</dbReference>
<dbReference type="Pfam" id="PF07904">
    <property type="entry name" value="Eaf7"/>
    <property type="match status" value="1"/>
</dbReference>
<dbReference type="GO" id="GO:0043189">
    <property type="term" value="C:H4/H2A histone acetyltransferase complex"/>
    <property type="evidence" value="ECO:0007669"/>
    <property type="project" value="InterPro"/>
</dbReference>
<dbReference type="EMBL" id="CAJFDH010000005">
    <property type="protein sequence ID" value="CAD5222600.1"/>
    <property type="molecule type" value="Genomic_DNA"/>
</dbReference>
<gene>
    <name evidence="1" type="ORF">BOKJ2_LOCUS9725</name>
</gene>
<organism evidence="1 2">
    <name type="scientific">Bursaphelenchus okinawaensis</name>
    <dbReference type="NCBI Taxonomy" id="465554"/>
    <lineage>
        <taxon>Eukaryota</taxon>
        <taxon>Metazoa</taxon>
        <taxon>Ecdysozoa</taxon>
        <taxon>Nematoda</taxon>
        <taxon>Chromadorea</taxon>
        <taxon>Rhabditida</taxon>
        <taxon>Tylenchina</taxon>
        <taxon>Tylenchomorpha</taxon>
        <taxon>Aphelenchoidea</taxon>
        <taxon>Aphelenchoididae</taxon>
        <taxon>Bursaphelenchus</taxon>
    </lineage>
</organism>
<sequence length="156" mass="18790">MSQQSLVLFEFDLNNVEKLFLGKPWWCPVSEKRLIDKLAQFQPFGVKKHLELLNLVHAMHYVAEDEENVSIEELVSKEDYQLYAKRQKEIKDDVIVFNPKYNFRPNGQEILEKVNEFFDLDAMDKEDRITRQFKEESYELPPHIEQLYEQYNETEK</sequence>
<dbReference type="Proteomes" id="UP000783686">
    <property type="component" value="Unassembled WGS sequence"/>
</dbReference>
<dbReference type="AlphaFoldDB" id="A0A811L646"/>
<dbReference type="GO" id="GO:0006355">
    <property type="term" value="P:regulation of DNA-templated transcription"/>
    <property type="evidence" value="ECO:0007669"/>
    <property type="project" value="InterPro"/>
</dbReference>
<evidence type="ECO:0000313" key="2">
    <source>
        <dbReference type="Proteomes" id="UP000614601"/>
    </source>
</evidence>
<dbReference type="OrthoDB" id="5595141at2759"/>